<sequence length="730" mass="82606">MAPQQPPQDRVPKLKYPSQKHLSDSKLRHEQLATMASATDNLNPGLIAIALVVRAKEGPRFVFHYPPHPSGKPIKREARFGTELHGERAEKVNEEEDDSEDDDLEDAIASIDLSAEIGGDAKKVHHVEAPEGDNHFTNKKGENVAPWDHLWEFHTSDLESILTPVRAFHKKKFELSLDPVQFITYPMHIRENGTWKKKKPKKSRKEKKTEETAEGEASGEKKSSSDEGENPGGMTMFNVVFMLNVSKHEEDARIAEIYEHIIKKFNKALNHAQASDNYVWKESERILQMKERAREELRPMSWLWNEILIKSTLAGAIRDIFNAVSKSKIATLHLATVPPIDISLQIPVPCFLTSFPSARDRAMLGLLLTSANPMVDEEGNEDPTHLNKHFALLLLDDEEKIITEIQNDNTELTSPLLQCIRFCSPNQSFLQVAQNHSVELNSLLTLAQHLIYWRRAIAIPPLHGRETYIVSPNADFRKLPMASIAWKKAFPLAPALSSYLALLSAAPRPYKNFAPSKNHRPTYLAMLAWAIRGGWVTQLRTFAWILVWPEIIYEVTYELKATAVEKAKNAPGATSGTSTSGTDESSTEKKQVDPSAPLTTSQAAEKARLERLATKAREDAQEFESEFKKLPVPVATAHPSNNNAAHLKDISPYIIKDPHKVSHEESLYIAAYGKRFEDAKLRESWFRFCGKYFNGKEALEMIPLQEGMKRKEAWAIIMAFQEMIMICKHW</sequence>
<protein>
    <recommendedName>
        <fullName evidence="2 5">Nitrogen permease regulator 3</fullName>
    </recommendedName>
    <alternativeName>
        <fullName evidence="4 5">Required for meiotic nuclear division protein 11</fullName>
    </alternativeName>
</protein>
<dbReference type="GO" id="GO:0051321">
    <property type="term" value="P:meiotic cell cycle"/>
    <property type="evidence" value="ECO:0007669"/>
    <property type="project" value="UniProtKB-UniRule"/>
</dbReference>
<evidence type="ECO:0000256" key="3">
    <source>
        <dbReference type="ARBA" id="ARBA00025376"/>
    </source>
</evidence>
<gene>
    <name evidence="8" type="ORF">HYFRA_00013243</name>
</gene>
<evidence type="ECO:0000259" key="7">
    <source>
        <dbReference type="Pfam" id="PF24064"/>
    </source>
</evidence>
<reference evidence="8" key="1">
    <citation type="submission" date="2021-07" db="EMBL/GenBank/DDBJ databases">
        <authorList>
            <person name="Durling M."/>
        </authorList>
    </citation>
    <scope>NUCLEOTIDE SEQUENCE</scope>
</reference>
<keyword evidence="5" id="KW-0469">Meiosis</keyword>
<dbReference type="Pfam" id="PF03666">
    <property type="entry name" value="NPR3"/>
    <property type="match status" value="1"/>
</dbReference>
<name>A0A9N9LAU0_9HELO</name>
<keyword evidence="5" id="KW-0732">Signal</keyword>
<evidence type="ECO:0000256" key="4">
    <source>
        <dbReference type="ARBA" id="ARBA00030028"/>
    </source>
</evidence>
<accession>A0A9N9LAU0</accession>
<organism evidence="8 9">
    <name type="scientific">Hymenoscyphus fraxineus</name>
    <dbReference type="NCBI Taxonomy" id="746836"/>
    <lineage>
        <taxon>Eukaryota</taxon>
        <taxon>Fungi</taxon>
        <taxon>Dikarya</taxon>
        <taxon>Ascomycota</taxon>
        <taxon>Pezizomycotina</taxon>
        <taxon>Leotiomycetes</taxon>
        <taxon>Helotiales</taxon>
        <taxon>Helotiaceae</taxon>
        <taxon>Hymenoscyphus</taxon>
    </lineage>
</organism>
<evidence type="ECO:0000256" key="5">
    <source>
        <dbReference type="RuleBase" id="RU368069"/>
    </source>
</evidence>
<feature type="compositionally biased region" description="Low complexity" evidence="6">
    <location>
        <begin position="574"/>
        <end position="584"/>
    </location>
</feature>
<dbReference type="PANTHER" id="PTHR13153:SF5">
    <property type="entry name" value="GATOR COMPLEX PROTEIN NPRL3"/>
    <property type="match status" value="1"/>
</dbReference>
<evidence type="ECO:0000256" key="2">
    <source>
        <dbReference type="ARBA" id="ARBA00017880"/>
    </source>
</evidence>
<dbReference type="Proteomes" id="UP000696280">
    <property type="component" value="Unassembled WGS sequence"/>
</dbReference>
<feature type="domain" description="GATOR1 complex protein NPRL3 C-terminal HTH" evidence="7">
    <location>
        <begin position="663"/>
        <end position="724"/>
    </location>
</feature>
<dbReference type="AlphaFoldDB" id="A0A9N9LAU0"/>
<dbReference type="OrthoDB" id="18648at2759"/>
<dbReference type="PANTHER" id="PTHR13153">
    <property type="entry name" value="CGTHBA PROTEIN -14 GENE PROTEIN"/>
    <property type="match status" value="1"/>
</dbReference>
<dbReference type="InterPro" id="IPR056603">
    <property type="entry name" value="HTH_NPRL3"/>
</dbReference>
<comment type="subcellular location">
    <subcellularLocation>
        <location evidence="5">Vacuole membrane</location>
        <topology evidence="5">Peripheral membrane protein</topology>
    </subcellularLocation>
</comment>
<proteinExistence type="inferred from homology"/>
<feature type="region of interest" description="Disordered" evidence="6">
    <location>
        <begin position="1"/>
        <end position="25"/>
    </location>
</feature>
<dbReference type="GO" id="GO:0010508">
    <property type="term" value="P:positive regulation of autophagy"/>
    <property type="evidence" value="ECO:0007669"/>
    <property type="project" value="TreeGrafter"/>
</dbReference>
<comment type="function">
    <text evidence="3 5">Mediates inactivation of the TORC1 complex in response to amino acid starvation. Required for meiotic nuclear division.</text>
</comment>
<dbReference type="EMBL" id="CAJVRL010000104">
    <property type="protein sequence ID" value="CAG8961188.1"/>
    <property type="molecule type" value="Genomic_DNA"/>
</dbReference>
<dbReference type="GO" id="GO:1904262">
    <property type="term" value="P:negative regulation of TORC1 signaling"/>
    <property type="evidence" value="ECO:0007669"/>
    <property type="project" value="TreeGrafter"/>
</dbReference>
<feature type="region of interest" description="Disordered" evidence="6">
    <location>
        <begin position="568"/>
        <end position="604"/>
    </location>
</feature>
<evidence type="ECO:0000313" key="8">
    <source>
        <dbReference type="EMBL" id="CAG8961188.1"/>
    </source>
</evidence>
<dbReference type="GO" id="GO:0038202">
    <property type="term" value="P:TORC1 signaling"/>
    <property type="evidence" value="ECO:0007669"/>
    <property type="project" value="TreeGrafter"/>
</dbReference>
<comment type="similarity">
    <text evidence="1 5">Belongs to the NPR3 family.</text>
</comment>
<feature type="compositionally biased region" description="Basic residues" evidence="6">
    <location>
        <begin position="195"/>
        <end position="206"/>
    </location>
</feature>
<dbReference type="GO" id="GO:0005774">
    <property type="term" value="C:vacuolar membrane"/>
    <property type="evidence" value="ECO:0007669"/>
    <property type="project" value="UniProtKB-SubCell"/>
</dbReference>
<dbReference type="GO" id="GO:1990130">
    <property type="term" value="C:GATOR1 complex"/>
    <property type="evidence" value="ECO:0007669"/>
    <property type="project" value="TreeGrafter"/>
</dbReference>
<evidence type="ECO:0000313" key="9">
    <source>
        <dbReference type="Proteomes" id="UP000696280"/>
    </source>
</evidence>
<dbReference type="Pfam" id="PF24064">
    <property type="entry name" value="HTH_NPRL3"/>
    <property type="match status" value="1"/>
</dbReference>
<evidence type="ECO:0000256" key="1">
    <source>
        <dbReference type="ARBA" id="ARBA00010546"/>
    </source>
</evidence>
<evidence type="ECO:0000256" key="6">
    <source>
        <dbReference type="SAM" id="MobiDB-lite"/>
    </source>
</evidence>
<comment type="caution">
    <text evidence="8">The sequence shown here is derived from an EMBL/GenBank/DDBJ whole genome shotgun (WGS) entry which is preliminary data.</text>
</comment>
<feature type="region of interest" description="Disordered" evidence="6">
    <location>
        <begin position="194"/>
        <end position="231"/>
    </location>
</feature>
<keyword evidence="9" id="KW-1185">Reference proteome</keyword>
<dbReference type="InterPro" id="IPR005365">
    <property type="entry name" value="Npr3"/>
</dbReference>
<dbReference type="GO" id="GO:0034198">
    <property type="term" value="P:cellular response to amino acid starvation"/>
    <property type="evidence" value="ECO:0007669"/>
    <property type="project" value="TreeGrafter"/>
</dbReference>